<dbReference type="GO" id="GO:0006313">
    <property type="term" value="P:DNA transposition"/>
    <property type="evidence" value="ECO:0007669"/>
    <property type="project" value="InterPro"/>
</dbReference>
<dbReference type="EMBL" id="CCNE01000009">
    <property type="protein sequence ID" value="CDX52818.1"/>
    <property type="molecule type" value="Genomic_DNA"/>
</dbReference>
<dbReference type="SUPFAM" id="SSF48295">
    <property type="entry name" value="TrpR-like"/>
    <property type="match status" value="1"/>
</dbReference>
<dbReference type="InterPro" id="IPR002514">
    <property type="entry name" value="Transposase_8"/>
</dbReference>
<evidence type="ECO:0000313" key="1">
    <source>
        <dbReference type="EMBL" id="CDX52818.1"/>
    </source>
</evidence>
<reference evidence="1 2" key="1">
    <citation type="submission" date="2014-08" db="EMBL/GenBank/DDBJ databases">
        <authorList>
            <person name="Moulin Lionel"/>
        </authorList>
    </citation>
    <scope>NUCLEOTIDE SEQUENCE [LARGE SCALE GENOMIC DNA]</scope>
</reference>
<dbReference type="PANTHER" id="PTHR37936:SF3">
    <property type="entry name" value="TRANSPOSASE INSC FOR INSERTION ELEMENT IS2A-RELATED"/>
    <property type="match status" value="1"/>
</dbReference>
<dbReference type="Pfam" id="PF01527">
    <property type="entry name" value="HTH_Tnp_1"/>
    <property type="match status" value="1"/>
</dbReference>
<dbReference type="GO" id="GO:0004803">
    <property type="term" value="F:transposase activity"/>
    <property type="evidence" value="ECO:0007669"/>
    <property type="project" value="InterPro"/>
</dbReference>
<protein>
    <submittedName>
        <fullName evidence="1">IS2 insertion element repressor InsA KpLE2 phage-like element</fullName>
    </submittedName>
</protein>
<dbReference type="InterPro" id="IPR010921">
    <property type="entry name" value="Trp_repressor/repl_initiator"/>
</dbReference>
<evidence type="ECO:0000313" key="2">
    <source>
        <dbReference type="Proteomes" id="UP000046122"/>
    </source>
</evidence>
<gene>
    <name evidence="1" type="primary">insC</name>
    <name evidence="1" type="ORF">MPL3365_170113</name>
</gene>
<dbReference type="GO" id="GO:0043565">
    <property type="term" value="F:sequence-specific DNA binding"/>
    <property type="evidence" value="ECO:0007669"/>
    <property type="project" value="InterPro"/>
</dbReference>
<organism evidence="1 2">
    <name type="scientific">Mesorhizobium plurifarium</name>
    <dbReference type="NCBI Taxonomy" id="69974"/>
    <lineage>
        <taxon>Bacteria</taxon>
        <taxon>Pseudomonadati</taxon>
        <taxon>Pseudomonadota</taxon>
        <taxon>Alphaproteobacteria</taxon>
        <taxon>Hyphomicrobiales</taxon>
        <taxon>Phyllobacteriaceae</taxon>
        <taxon>Mesorhizobium</taxon>
    </lineage>
</organism>
<sequence length="132" mass="14708">MSMTGSIPKIEILNGGERRRRWTTAEKLSMVEETYAPDVTVSLVARRNGVQPNQLFHWRKLAAQGALTATSPDGEVVAASEYRALQNQVRELQRLLGKKTMEAEILKDALEVAAGSKKQMLRSLSWPKDGSR</sequence>
<dbReference type="Proteomes" id="UP000046122">
    <property type="component" value="Unassembled WGS sequence"/>
</dbReference>
<accession>A0A090FYW2</accession>
<proteinExistence type="predicted"/>
<name>A0A090FYW2_MESPL</name>
<dbReference type="PANTHER" id="PTHR37936">
    <property type="entry name" value="TRANSPOSASE INSC FOR INSERTION ELEMENT IS2A-RELATED"/>
    <property type="match status" value="1"/>
</dbReference>
<dbReference type="AlphaFoldDB" id="A0A090FYW2"/>